<evidence type="ECO:0000256" key="1">
    <source>
        <dbReference type="SAM" id="Phobius"/>
    </source>
</evidence>
<sequence length="181" mass="20777">MIGRMLNCLLQRISVFTMNTSTILRLMVTVGVITIVNAQYSRESRLKKYGKLEKPQKPESLRTDTTLPNLSAPTNIISMDNHTFIQDFSTSTYYIRQGDKLYDGPEASRPRTLFPQGYGGVAEFYAFYVPRFSRTYYINYVSGARGSVAGYHVFDDVLEPFQPVSMVQKMLEMMRDTPFFN</sequence>
<proteinExistence type="predicted"/>
<name>A0A811JWV3_9BILA</name>
<keyword evidence="3" id="KW-1185">Reference proteome</keyword>
<dbReference type="Proteomes" id="UP000783686">
    <property type="component" value="Unassembled WGS sequence"/>
</dbReference>
<accession>A0A811JWV3</accession>
<comment type="caution">
    <text evidence="2">The sequence shown here is derived from an EMBL/GenBank/DDBJ whole genome shotgun (WGS) entry which is preliminary data.</text>
</comment>
<dbReference type="EMBL" id="CAJFDH010000001">
    <property type="protein sequence ID" value="CAD5207585.1"/>
    <property type="molecule type" value="Genomic_DNA"/>
</dbReference>
<dbReference type="EMBL" id="CAJFCW020000001">
    <property type="protein sequence ID" value="CAG9086226.1"/>
    <property type="molecule type" value="Genomic_DNA"/>
</dbReference>
<feature type="transmembrane region" description="Helical" evidence="1">
    <location>
        <begin position="22"/>
        <end position="40"/>
    </location>
</feature>
<evidence type="ECO:0000313" key="3">
    <source>
        <dbReference type="Proteomes" id="UP000614601"/>
    </source>
</evidence>
<dbReference type="OrthoDB" id="10421884at2759"/>
<protein>
    <submittedName>
        <fullName evidence="2">Uncharacterized protein</fullName>
    </submittedName>
</protein>
<reference evidence="2" key="1">
    <citation type="submission" date="2020-09" db="EMBL/GenBank/DDBJ databases">
        <authorList>
            <person name="Kikuchi T."/>
        </authorList>
    </citation>
    <scope>NUCLEOTIDE SEQUENCE</scope>
    <source>
        <strain evidence="2">SH1</strain>
    </source>
</reference>
<organism evidence="2 3">
    <name type="scientific">Bursaphelenchus okinawaensis</name>
    <dbReference type="NCBI Taxonomy" id="465554"/>
    <lineage>
        <taxon>Eukaryota</taxon>
        <taxon>Metazoa</taxon>
        <taxon>Ecdysozoa</taxon>
        <taxon>Nematoda</taxon>
        <taxon>Chromadorea</taxon>
        <taxon>Rhabditida</taxon>
        <taxon>Tylenchina</taxon>
        <taxon>Tylenchomorpha</taxon>
        <taxon>Aphelenchoidea</taxon>
        <taxon>Aphelenchoididae</taxon>
        <taxon>Bursaphelenchus</taxon>
    </lineage>
</organism>
<dbReference type="AlphaFoldDB" id="A0A811JWV3"/>
<gene>
    <name evidence="2" type="ORF">BOKJ2_LOCUS2269</name>
</gene>
<keyword evidence="1" id="KW-0472">Membrane</keyword>
<dbReference type="Proteomes" id="UP000614601">
    <property type="component" value="Unassembled WGS sequence"/>
</dbReference>
<keyword evidence="1" id="KW-0812">Transmembrane</keyword>
<evidence type="ECO:0000313" key="2">
    <source>
        <dbReference type="EMBL" id="CAD5207585.1"/>
    </source>
</evidence>
<keyword evidence="1" id="KW-1133">Transmembrane helix</keyword>